<reference evidence="1" key="1">
    <citation type="submission" date="2022-10" db="EMBL/GenBank/DDBJ databases">
        <title>Culturing micro-colonial fungi from biological soil crusts in the Mojave desert and describing Neophaeococcomyces mojavensis, and introducing the new genera and species Taxawa tesnikishii.</title>
        <authorList>
            <person name="Kurbessoian T."/>
            <person name="Stajich J.E."/>
        </authorList>
    </citation>
    <scope>NUCLEOTIDE SEQUENCE</scope>
    <source>
        <strain evidence="1">JES_112</strain>
    </source>
</reference>
<protein>
    <submittedName>
        <fullName evidence="1">Uncharacterized protein</fullName>
    </submittedName>
</protein>
<accession>A0ACC3ADY1</accession>
<comment type="caution">
    <text evidence="1">The sequence shown here is derived from an EMBL/GenBank/DDBJ whole genome shotgun (WGS) entry which is preliminary data.</text>
</comment>
<evidence type="ECO:0000313" key="2">
    <source>
        <dbReference type="Proteomes" id="UP001172386"/>
    </source>
</evidence>
<name>A0ACC3ADY1_9EURO</name>
<keyword evidence="2" id="KW-1185">Reference proteome</keyword>
<evidence type="ECO:0000313" key="1">
    <source>
        <dbReference type="EMBL" id="KAJ9660529.1"/>
    </source>
</evidence>
<sequence length="248" mass="27548">MTSSSLDSISQLHILFIRHGETQDNIDRLLQGHRDTTLTPKGHYEAQTLAEKLRNQPIDIIYHSPLTRIIQTIAPILVEHPDVPIVADADLKGQALGLLEGGSYNSIDMNNPRSADGQPGVELFDDFVRRLKRVFGRIVAAEAARTGIKDRVVVIATHGVGITSLFKALESSPGCDGFNPRLAVRGPHAWEVRWPDSDDIARLVVARPENLPVREGVLDWEGIEGKPFTIEEWGKKEKAIVRQELVIH</sequence>
<proteinExistence type="predicted"/>
<gene>
    <name evidence="1" type="ORF">H2198_002466</name>
</gene>
<organism evidence="1 2">
    <name type="scientific">Neophaeococcomyces mojaviensis</name>
    <dbReference type="NCBI Taxonomy" id="3383035"/>
    <lineage>
        <taxon>Eukaryota</taxon>
        <taxon>Fungi</taxon>
        <taxon>Dikarya</taxon>
        <taxon>Ascomycota</taxon>
        <taxon>Pezizomycotina</taxon>
        <taxon>Eurotiomycetes</taxon>
        <taxon>Chaetothyriomycetidae</taxon>
        <taxon>Chaetothyriales</taxon>
        <taxon>Chaetothyriales incertae sedis</taxon>
        <taxon>Neophaeococcomyces</taxon>
    </lineage>
</organism>
<dbReference type="Proteomes" id="UP001172386">
    <property type="component" value="Unassembled WGS sequence"/>
</dbReference>
<dbReference type="EMBL" id="JAPDRQ010000030">
    <property type="protein sequence ID" value="KAJ9660529.1"/>
    <property type="molecule type" value="Genomic_DNA"/>
</dbReference>